<keyword evidence="8" id="KW-0325">Glycoprotein</keyword>
<dbReference type="InterPro" id="IPR036458">
    <property type="entry name" value="Na:dicarbo_symporter_sf"/>
</dbReference>
<feature type="transmembrane region" description="Helical" evidence="9">
    <location>
        <begin position="95"/>
        <end position="117"/>
    </location>
</feature>
<dbReference type="InterPro" id="IPR018107">
    <property type="entry name" value="Na-dicarboxylate_symporter_CS"/>
</dbReference>
<protein>
    <recommendedName>
        <fullName evidence="9">Amino acid transporter</fullName>
    </recommendedName>
</protein>
<evidence type="ECO:0000256" key="2">
    <source>
        <dbReference type="ARBA" id="ARBA00006148"/>
    </source>
</evidence>
<evidence type="ECO:0000256" key="1">
    <source>
        <dbReference type="ARBA" id="ARBA00004141"/>
    </source>
</evidence>
<dbReference type="EMBL" id="CAXKWB010001858">
    <property type="protein sequence ID" value="CAL4065671.1"/>
    <property type="molecule type" value="Genomic_DNA"/>
</dbReference>
<feature type="transmembrane region" description="Helical" evidence="9">
    <location>
        <begin position="282"/>
        <end position="304"/>
    </location>
</feature>
<comment type="similarity">
    <text evidence="2 9">Belongs to the dicarboxylate/amino acid:cation symporter (DAACS) (TC 2.A.23) family.</text>
</comment>
<dbReference type="GO" id="GO:0015175">
    <property type="term" value="F:neutral L-amino acid transmembrane transporter activity"/>
    <property type="evidence" value="ECO:0007669"/>
    <property type="project" value="TreeGrafter"/>
</dbReference>
<evidence type="ECO:0000256" key="6">
    <source>
        <dbReference type="ARBA" id="ARBA00022989"/>
    </source>
</evidence>
<feature type="transmembrane region" description="Helical" evidence="9">
    <location>
        <begin position="249"/>
        <end position="270"/>
    </location>
</feature>
<keyword evidence="3 9" id="KW-0813">Transport</keyword>
<organism evidence="10 11">
    <name type="scientific">Meganyctiphanes norvegica</name>
    <name type="common">Northern krill</name>
    <name type="synonym">Thysanopoda norvegica</name>
    <dbReference type="NCBI Taxonomy" id="48144"/>
    <lineage>
        <taxon>Eukaryota</taxon>
        <taxon>Metazoa</taxon>
        <taxon>Ecdysozoa</taxon>
        <taxon>Arthropoda</taxon>
        <taxon>Crustacea</taxon>
        <taxon>Multicrustacea</taxon>
        <taxon>Malacostraca</taxon>
        <taxon>Eumalacostraca</taxon>
        <taxon>Eucarida</taxon>
        <taxon>Euphausiacea</taxon>
        <taxon>Euphausiidae</taxon>
        <taxon>Meganyctiphanes</taxon>
    </lineage>
</organism>
<dbReference type="PRINTS" id="PR00173">
    <property type="entry name" value="EDTRNSPORT"/>
</dbReference>
<dbReference type="Proteomes" id="UP001497623">
    <property type="component" value="Unassembled WGS sequence"/>
</dbReference>
<name>A0AAV2PYA2_MEGNR</name>
<keyword evidence="7 9" id="KW-0472">Membrane</keyword>
<dbReference type="Pfam" id="PF00375">
    <property type="entry name" value="SDF"/>
    <property type="match status" value="1"/>
</dbReference>
<feature type="transmembrane region" description="Helical" evidence="9">
    <location>
        <begin position="59"/>
        <end position="83"/>
    </location>
</feature>
<evidence type="ECO:0000256" key="8">
    <source>
        <dbReference type="ARBA" id="ARBA00023180"/>
    </source>
</evidence>
<gene>
    <name evidence="10" type="ORF">MNOR_LOCUS4960</name>
</gene>
<evidence type="ECO:0000313" key="11">
    <source>
        <dbReference type="Proteomes" id="UP001497623"/>
    </source>
</evidence>
<keyword evidence="5 9" id="KW-0769">Symport</keyword>
<dbReference type="AlphaFoldDB" id="A0AAV2PYA2"/>
<dbReference type="GO" id="GO:0005313">
    <property type="term" value="F:L-glutamate transmembrane transporter activity"/>
    <property type="evidence" value="ECO:0007669"/>
    <property type="project" value="TreeGrafter"/>
</dbReference>
<comment type="subcellular location">
    <subcellularLocation>
        <location evidence="1 9">Membrane</location>
        <topology evidence="1 9">Multi-pass membrane protein</topology>
    </subcellularLocation>
</comment>
<evidence type="ECO:0000313" key="10">
    <source>
        <dbReference type="EMBL" id="CAL4065671.1"/>
    </source>
</evidence>
<comment type="caution">
    <text evidence="10">The sequence shown here is derived from an EMBL/GenBank/DDBJ whole genome shotgun (WGS) entry which is preliminary data.</text>
</comment>
<evidence type="ECO:0000256" key="3">
    <source>
        <dbReference type="ARBA" id="ARBA00022448"/>
    </source>
</evidence>
<dbReference type="GO" id="GO:0005886">
    <property type="term" value="C:plasma membrane"/>
    <property type="evidence" value="ECO:0007669"/>
    <property type="project" value="TreeGrafter"/>
</dbReference>
<sequence length="502" mass="54565">MSRTFSLQWFKEAIRNHLLPILTVSGVGGGIILGLILRYSRAEGWTKREIMYVGYLGELFLRALKALIIPLIVSSLVSAIGSLDLSLSKKIGLRAVGYYMSTTCLAVILGIILVVTIHPGRGSDDGIQKKGKGRVVYTPDLLMDLPRNLFPPNLVQACFETYKTVIHKPDLSDPTDKHTAHLIQKYNLSDGEMPPKEEWPIGNDYARAMNIMGLVSFATAMGLALASLGPKGKPLLDFFHALSEATMVMTKWLIWISPLGILFLVASMMIEMEDFSVMLGQLGMYFGTVVLGIMIHGLIVLPTIYTVVTRKTPFKFLANMTQAYITAFATASSSGTLPVTFRCLEENNKVDPRVTRFVIPIGATINMDGTALYEAVAAIFIAQVRGMTLSIGQIIAISITATAAAIGAAGIPQAGLVTMVMVLDVVGLPAEDMTLIIAVDWFLDRFRTMINVLGDSIGAGLVYELSKKELDTLGNVNVNGDLERPANENAMPMVVPVETSKM</sequence>
<dbReference type="InterPro" id="IPR001991">
    <property type="entry name" value="Na-dicarboxylate_symporter"/>
</dbReference>
<evidence type="ECO:0000256" key="5">
    <source>
        <dbReference type="ARBA" id="ARBA00022847"/>
    </source>
</evidence>
<keyword evidence="11" id="KW-1185">Reference proteome</keyword>
<dbReference type="PANTHER" id="PTHR11958">
    <property type="entry name" value="SODIUM/DICARBOXYLATE SYMPORTER-RELATED"/>
    <property type="match status" value="1"/>
</dbReference>
<feature type="transmembrane region" description="Helical" evidence="9">
    <location>
        <begin position="357"/>
        <end position="382"/>
    </location>
</feature>
<evidence type="ECO:0000256" key="4">
    <source>
        <dbReference type="ARBA" id="ARBA00022692"/>
    </source>
</evidence>
<dbReference type="Gene3D" id="1.10.3860.10">
    <property type="entry name" value="Sodium:dicarboxylate symporter"/>
    <property type="match status" value="1"/>
</dbReference>
<dbReference type="PANTHER" id="PTHR11958:SF63">
    <property type="entry name" value="AMINO ACID TRANSPORTER"/>
    <property type="match status" value="1"/>
</dbReference>
<dbReference type="PROSITE" id="PS00714">
    <property type="entry name" value="NA_DICARBOXYL_SYMP_2"/>
    <property type="match status" value="1"/>
</dbReference>
<accession>A0AAV2PYA2</accession>
<feature type="transmembrane region" description="Helical" evidence="9">
    <location>
        <begin position="394"/>
        <end position="411"/>
    </location>
</feature>
<dbReference type="InterPro" id="IPR050746">
    <property type="entry name" value="DAACS"/>
</dbReference>
<feature type="transmembrane region" description="Helical" evidence="9">
    <location>
        <begin position="316"/>
        <end position="337"/>
    </location>
</feature>
<proteinExistence type="inferred from homology"/>
<feature type="transmembrane region" description="Helical" evidence="9">
    <location>
        <begin position="21"/>
        <end position="39"/>
    </location>
</feature>
<keyword evidence="4 9" id="KW-0812">Transmembrane</keyword>
<evidence type="ECO:0000256" key="9">
    <source>
        <dbReference type="RuleBase" id="RU361216"/>
    </source>
</evidence>
<dbReference type="SUPFAM" id="SSF118215">
    <property type="entry name" value="Proton glutamate symport protein"/>
    <property type="match status" value="1"/>
</dbReference>
<keyword evidence="6 9" id="KW-1133">Transmembrane helix</keyword>
<feature type="transmembrane region" description="Helical" evidence="9">
    <location>
        <begin position="208"/>
        <end position="228"/>
    </location>
</feature>
<dbReference type="GO" id="GO:0015501">
    <property type="term" value="F:glutamate:sodium symporter activity"/>
    <property type="evidence" value="ECO:0007669"/>
    <property type="project" value="TreeGrafter"/>
</dbReference>
<evidence type="ECO:0000256" key="7">
    <source>
        <dbReference type="ARBA" id="ARBA00023136"/>
    </source>
</evidence>
<reference evidence="10 11" key="1">
    <citation type="submission" date="2024-05" db="EMBL/GenBank/DDBJ databases">
        <authorList>
            <person name="Wallberg A."/>
        </authorList>
    </citation>
    <scope>NUCLEOTIDE SEQUENCE [LARGE SCALE GENOMIC DNA]</scope>
</reference>